<proteinExistence type="predicted"/>
<evidence type="ECO:0000313" key="2">
    <source>
        <dbReference type="Proteomes" id="UP000609651"/>
    </source>
</evidence>
<protein>
    <submittedName>
        <fullName evidence="1">Uncharacterized protein</fullName>
    </submittedName>
</protein>
<organism evidence="1 2">
    <name type="scientific">Alienimonas chondri</name>
    <dbReference type="NCBI Taxonomy" id="2681879"/>
    <lineage>
        <taxon>Bacteria</taxon>
        <taxon>Pseudomonadati</taxon>
        <taxon>Planctomycetota</taxon>
        <taxon>Planctomycetia</taxon>
        <taxon>Planctomycetales</taxon>
        <taxon>Planctomycetaceae</taxon>
        <taxon>Alienimonas</taxon>
    </lineage>
</organism>
<dbReference type="Proteomes" id="UP000609651">
    <property type="component" value="Unassembled WGS sequence"/>
</dbReference>
<reference evidence="1 2" key="1">
    <citation type="journal article" date="2020" name="Syst. Appl. Microbiol.">
        <title>Alienimonas chondri sp. nov., a novel planctomycete isolated from the biofilm of the red alga Chondrus crispus.</title>
        <authorList>
            <person name="Vitorino I."/>
            <person name="Albuquerque L."/>
            <person name="Wiegand S."/>
            <person name="Kallscheuer N."/>
            <person name="da Costa M.S."/>
            <person name="Lobo-da-Cunha A."/>
            <person name="Jogler C."/>
            <person name="Lage O.M."/>
        </authorList>
    </citation>
    <scope>NUCLEOTIDE SEQUENCE [LARGE SCALE GENOMIC DNA]</scope>
    <source>
        <strain evidence="1 2">LzC2</strain>
    </source>
</reference>
<comment type="caution">
    <text evidence="1">The sequence shown here is derived from an EMBL/GenBank/DDBJ whole genome shotgun (WGS) entry which is preliminary data.</text>
</comment>
<dbReference type="Pfam" id="PF18944">
    <property type="entry name" value="DUF5691"/>
    <property type="match status" value="1"/>
</dbReference>
<gene>
    <name evidence="1" type="ORF">LzC2_33550</name>
</gene>
<dbReference type="RefSeq" id="WP_171189108.1">
    <property type="nucleotide sequence ID" value="NZ_WTPX01000134.1"/>
</dbReference>
<dbReference type="InterPro" id="IPR043746">
    <property type="entry name" value="DUF5691"/>
</dbReference>
<evidence type="ECO:0000313" key="1">
    <source>
        <dbReference type="EMBL" id="NNJ27254.1"/>
    </source>
</evidence>
<dbReference type="EMBL" id="WTPX01000134">
    <property type="protein sequence ID" value="NNJ27254.1"/>
    <property type="molecule type" value="Genomic_DNA"/>
</dbReference>
<accession>A0ABX1VGN0</accession>
<name>A0ABX1VGN0_9PLAN</name>
<keyword evidence="2" id="KW-1185">Reference proteome</keyword>
<sequence>MNERTRAAVVGLSKAGPSVETTLEELSFVSREGDTPEARFLLSVAAEDLWTEAGRVPTPAPTPPEPCDDGETPPLPGEVARVAVTICGVLDPVHGSASPEYLGLLRELCNRLAARGWSLPPATLPVALDAANWGRSSKSLRPAVAAAVGPRGRWLAQFNPEWTWLLEEAPDPSPESAADSEADRFAAQFAADHFGTRLLALKAWRAADPAAAREALDEVWKGETAFRRAALLESFEIGLSAADEPFLEAALTDRSKAVPAVAEQLLLGLPGSAFAAARQAVADLLLTLEKGRKATLVATLPPASGQQMEGDGGIDWGLLAQKPAPGTDRGVRAERLVRALACVTPSHWTERFERSPAELIALAQAGEKTAHGEETLAGWLDACGRFAATDPSVAADWAPALSAWLTERLNRKARKRGWPDRLPNVQPHFTTLLTALSPDAAAAFVTPLLTTKVVAAMPAELGSALWAAVPTPWPDGFARAVVAAVEQGRNKRGWEGGYEYHTWHAALPLTLERLPPAVLADLPPGWPTDGDPPQWLEKAIDALRLRRRIHELLP</sequence>